<evidence type="ECO:0000313" key="1">
    <source>
        <dbReference type="EMBL" id="AHC02823.1"/>
    </source>
</evidence>
<dbReference type="GeneID" id="20098534"/>
<dbReference type="OrthoDB" id="6585at10239"/>
<keyword evidence="2" id="KW-1185">Reference proteome</keyword>
<dbReference type="RefSeq" id="YP_009052050.1">
    <property type="nucleotide sequence ID" value="NC_024696.1"/>
</dbReference>
<dbReference type="Proteomes" id="UP000152474">
    <property type="component" value="Segment"/>
</dbReference>
<protein>
    <submittedName>
        <fullName evidence="1">Protein EE29</fullName>
    </submittedName>
</protein>
<name>A0A075CZK6_9BETA</name>
<dbReference type="EMBL" id="KF921519">
    <property type="protein sequence ID" value="AHC02823.1"/>
    <property type="molecule type" value="Genomic_DNA"/>
</dbReference>
<dbReference type="KEGG" id="vg:20098534"/>
<proteinExistence type="predicted"/>
<evidence type="ECO:0000313" key="2">
    <source>
        <dbReference type="Proteomes" id="UP000152474"/>
    </source>
</evidence>
<gene>
    <name evidence="1" type="primary">EE29</name>
</gene>
<sequence>MSGAQVQCDYTVRSSNQDTFFSFVEVWVTVSGKLESHEQRAIDIETSIWEFTGSGIVFAAGDVENRIPVLFQQLRFDDDRQGYPFLISNPFCEPLVLNRELIKLVLFSLPTRSVSGQTCSLNPPTSMFPPAVKKVSTPMVLQLSSSHVFIRAKFTAVPWYTCGQIGLAADPQWRFCPVSVTNVPSGLARIQEHMVRSMDSYGPVAEKDDTHFSVFKIAYVDNTLFMILACIPRSCADTVNLSSSFSLLFSGVFNRHLQPITDLHKPNMSVAFNTTSESLRNGYVPIIDPNSHVNQFSTPTRDTLGLFMPDCTSDALAVYYCSTWSSHKIFTPKVDPAREGHETGARVGNLVSRCKRLKWAEVGRMFFMCRERVTIKIRELSATPEEVRALVSGTHIYLHPLGILVRLDNLNPICVNVVPQTGLKAMSKTRTELKNMSQHFTNLYLEEIRLLNGFLESENRSAVEQLVLASKFPKDGPWRPWPLCDKHHYRQIIKMEVTL</sequence>
<accession>A0A075CZK6</accession>
<organism evidence="1 2">
    <name type="scientific">Elephant endotheliotropic herpesvirus 5</name>
    <dbReference type="NCBI Taxonomy" id="768738"/>
    <lineage>
        <taxon>Viruses</taxon>
        <taxon>Duplodnaviria</taxon>
        <taxon>Heunggongvirae</taxon>
        <taxon>Peploviricota</taxon>
        <taxon>Herviviricetes</taxon>
        <taxon>Herpesvirales</taxon>
        <taxon>Orthoherpesviridae</taxon>
        <taxon>Betaherpesvirinae</taxon>
        <taxon>Proboscivirus</taxon>
    </lineage>
</organism>
<reference evidence="1 2" key="1">
    <citation type="submission" date="2013-11" db="EMBL/GenBank/DDBJ databases">
        <title>Genome sequence of elephant endotheliotropic herpesvirus 5.</title>
        <authorList>
            <person name="Wilkie G.S."/>
            <person name="Davison A.J."/>
            <person name="Denk D."/>
            <person name="Kerr K."/>
            <person name="Redrobe S."/>
            <person name="Steinbach F."/>
            <person name="Dastjerdi A."/>
        </authorList>
    </citation>
    <scope>NUCLEOTIDE SEQUENCE [LARGE SCALE GENOMIC DNA]</scope>
    <source>
        <strain evidence="1 2">Vijay</strain>
    </source>
</reference>